<dbReference type="EMBL" id="CAXLJM020000065">
    <property type="protein sequence ID" value="CAL8121196.1"/>
    <property type="molecule type" value="Genomic_DNA"/>
</dbReference>
<evidence type="ECO:0000256" key="2">
    <source>
        <dbReference type="PROSITE-ProRule" id="PRU00497"/>
    </source>
</evidence>
<accession>A0ABP1R923</accession>
<feature type="transmembrane region" description="Helical" evidence="3">
    <location>
        <begin position="228"/>
        <end position="250"/>
    </location>
</feature>
<evidence type="ECO:0000256" key="3">
    <source>
        <dbReference type="SAM" id="Phobius"/>
    </source>
</evidence>
<feature type="transmembrane region" description="Helical" evidence="3">
    <location>
        <begin position="281"/>
        <end position="303"/>
    </location>
</feature>
<keyword evidence="3" id="KW-0472">Membrane</keyword>
<dbReference type="InterPro" id="IPR000618">
    <property type="entry name" value="Insect_cuticle"/>
</dbReference>
<feature type="transmembrane region" description="Helical" evidence="3">
    <location>
        <begin position="25"/>
        <end position="47"/>
    </location>
</feature>
<evidence type="ECO:0000313" key="4">
    <source>
        <dbReference type="EMBL" id="CAL8121196.1"/>
    </source>
</evidence>
<keyword evidence="3" id="KW-0812">Transmembrane</keyword>
<keyword evidence="1 2" id="KW-0193">Cuticle</keyword>
<feature type="transmembrane region" description="Helical" evidence="3">
    <location>
        <begin position="124"/>
        <end position="151"/>
    </location>
</feature>
<feature type="transmembrane region" description="Helical" evidence="3">
    <location>
        <begin position="188"/>
        <end position="216"/>
    </location>
</feature>
<keyword evidence="5" id="KW-1185">Reference proteome</keyword>
<keyword evidence="3" id="KW-1133">Transmembrane helix</keyword>
<dbReference type="Proteomes" id="UP001642540">
    <property type="component" value="Unassembled WGS sequence"/>
</dbReference>
<evidence type="ECO:0000256" key="1">
    <source>
        <dbReference type="ARBA" id="ARBA00022460"/>
    </source>
</evidence>
<evidence type="ECO:0000313" key="5">
    <source>
        <dbReference type="Proteomes" id="UP001642540"/>
    </source>
</evidence>
<name>A0ABP1R923_9HEXA</name>
<sequence length="356" mass="40221">MLVVSRHIFVWTQTIRFRLAGNLHIFHLSYAINIASGLLLISLSVAIVSSEEYLAILNGFVLFFNRNLPKTQEKLSKRLEKLVTIFSTCLIGTGFVVSLIAIISPKAPMMLGNVIPEKHFILPLRILVTIHTIHVLLVSYINMSINGSFVLSYSMAMKSFISQAFHPTSLKPCQIMQLFRTAQVLQCWFLDALGFCLIPVHFVATNLVVFCNYVLIRHHQDLKPSACLIMLLWSLLGGGFWSMVLEMGGYTHVQSKKTMNEWKLHDWGSKFDNRMMSKFRYIFISLFLQFLAIFILLACVVAISTEQLGDSNSRDSRAAEAIAVTGQFQYTYPDGKVQTVSYTADENGFHPSSTIM</sequence>
<dbReference type="InterPro" id="IPR031311">
    <property type="entry name" value="CHIT_BIND_RR_consensus"/>
</dbReference>
<dbReference type="PROSITE" id="PS51155">
    <property type="entry name" value="CHIT_BIND_RR_2"/>
    <property type="match status" value="1"/>
</dbReference>
<organism evidence="4 5">
    <name type="scientific">Orchesella dallaii</name>
    <dbReference type="NCBI Taxonomy" id="48710"/>
    <lineage>
        <taxon>Eukaryota</taxon>
        <taxon>Metazoa</taxon>
        <taxon>Ecdysozoa</taxon>
        <taxon>Arthropoda</taxon>
        <taxon>Hexapoda</taxon>
        <taxon>Collembola</taxon>
        <taxon>Entomobryomorpha</taxon>
        <taxon>Entomobryoidea</taxon>
        <taxon>Orchesellidae</taxon>
        <taxon>Orchesellinae</taxon>
        <taxon>Orchesella</taxon>
    </lineage>
</organism>
<dbReference type="PROSITE" id="PS00233">
    <property type="entry name" value="CHIT_BIND_RR_1"/>
    <property type="match status" value="1"/>
</dbReference>
<proteinExistence type="predicted"/>
<comment type="caution">
    <text evidence="4">The sequence shown here is derived from an EMBL/GenBank/DDBJ whole genome shotgun (WGS) entry which is preliminary data.</text>
</comment>
<feature type="transmembrane region" description="Helical" evidence="3">
    <location>
        <begin position="53"/>
        <end position="69"/>
    </location>
</feature>
<feature type="transmembrane region" description="Helical" evidence="3">
    <location>
        <begin position="81"/>
        <end position="104"/>
    </location>
</feature>
<reference evidence="4 5" key="1">
    <citation type="submission" date="2024-08" db="EMBL/GenBank/DDBJ databases">
        <authorList>
            <person name="Cucini C."/>
            <person name="Frati F."/>
        </authorList>
    </citation>
    <scope>NUCLEOTIDE SEQUENCE [LARGE SCALE GENOMIC DNA]</scope>
</reference>
<gene>
    <name evidence="4" type="ORF">ODALV1_LOCUS19265</name>
</gene>
<dbReference type="Pfam" id="PF00379">
    <property type="entry name" value="Chitin_bind_4"/>
    <property type="match status" value="1"/>
</dbReference>
<protein>
    <submittedName>
        <fullName evidence="4">Uncharacterized protein</fullName>
    </submittedName>
</protein>